<feature type="region of interest" description="Disordered" evidence="1">
    <location>
        <begin position="756"/>
        <end position="1094"/>
    </location>
</feature>
<feature type="compositionally biased region" description="Pro residues" evidence="1">
    <location>
        <begin position="370"/>
        <end position="385"/>
    </location>
</feature>
<feature type="compositionally biased region" description="Basic and acidic residues" evidence="1">
    <location>
        <begin position="178"/>
        <end position="188"/>
    </location>
</feature>
<evidence type="ECO:0000313" key="2">
    <source>
        <dbReference type="EMBL" id="KAF9470900.1"/>
    </source>
</evidence>
<name>A0A9P5YNN1_9AGAR</name>
<dbReference type="EMBL" id="MU155815">
    <property type="protein sequence ID" value="KAF9470900.1"/>
    <property type="molecule type" value="Genomic_DNA"/>
</dbReference>
<gene>
    <name evidence="2" type="ORF">BDN70DRAFT_998793</name>
</gene>
<dbReference type="Proteomes" id="UP000807469">
    <property type="component" value="Unassembled WGS sequence"/>
</dbReference>
<evidence type="ECO:0000256" key="1">
    <source>
        <dbReference type="SAM" id="MobiDB-lite"/>
    </source>
</evidence>
<dbReference type="AlphaFoldDB" id="A0A9P5YNN1"/>
<feature type="region of interest" description="Disordered" evidence="1">
    <location>
        <begin position="1"/>
        <end position="27"/>
    </location>
</feature>
<comment type="caution">
    <text evidence="2">The sequence shown here is derived from an EMBL/GenBank/DDBJ whole genome shotgun (WGS) entry which is preliminary data.</text>
</comment>
<feature type="compositionally biased region" description="Acidic residues" evidence="1">
    <location>
        <begin position="1142"/>
        <end position="1165"/>
    </location>
</feature>
<feature type="compositionally biased region" description="Basic and acidic residues" evidence="1">
    <location>
        <begin position="817"/>
        <end position="839"/>
    </location>
</feature>
<proteinExistence type="predicted"/>
<feature type="compositionally biased region" description="Low complexity" evidence="1">
    <location>
        <begin position="886"/>
        <end position="912"/>
    </location>
</feature>
<feature type="region of interest" description="Disordered" evidence="1">
    <location>
        <begin position="530"/>
        <end position="695"/>
    </location>
</feature>
<organism evidence="2 3">
    <name type="scientific">Pholiota conissans</name>
    <dbReference type="NCBI Taxonomy" id="109636"/>
    <lineage>
        <taxon>Eukaryota</taxon>
        <taxon>Fungi</taxon>
        <taxon>Dikarya</taxon>
        <taxon>Basidiomycota</taxon>
        <taxon>Agaricomycotina</taxon>
        <taxon>Agaricomycetes</taxon>
        <taxon>Agaricomycetidae</taxon>
        <taxon>Agaricales</taxon>
        <taxon>Agaricineae</taxon>
        <taxon>Strophariaceae</taxon>
        <taxon>Pholiota</taxon>
    </lineage>
</organism>
<dbReference type="OrthoDB" id="3256736at2759"/>
<feature type="compositionally biased region" description="Pro residues" evidence="1">
    <location>
        <begin position="194"/>
        <end position="209"/>
    </location>
</feature>
<reference evidence="2" key="1">
    <citation type="submission" date="2020-11" db="EMBL/GenBank/DDBJ databases">
        <authorList>
            <consortium name="DOE Joint Genome Institute"/>
            <person name="Ahrendt S."/>
            <person name="Riley R."/>
            <person name="Andreopoulos W."/>
            <person name="Labutti K."/>
            <person name="Pangilinan J."/>
            <person name="Ruiz-Duenas F.J."/>
            <person name="Barrasa J.M."/>
            <person name="Sanchez-Garcia M."/>
            <person name="Camarero S."/>
            <person name="Miyauchi S."/>
            <person name="Serrano A."/>
            <person name="Linde D."/>
            <person name="Babiker R."/>
            <person name="Drula E."/>
            <person name="Ayuso-Fernandez I."/>
            <person name="Pacheco R."/>
            <person name="Padilla G."/>
            <person name="Ferreira P."/>
            <person name="Barriuso J."/>
            <person name="Kellner H."/>
            <person name="Castanera R."/>
            <person name="Alfaro M."/>
            <person name="Ramirez L."/>
            <person name="Pisabarro A.G."/>
            <person name="Kuo A."/>
            <person name="Tritt A."/>
            <person name="Lipzen A."/>
            <person name="He G."/>
            <person name="Yan M."/>
            <person name="Ng V."/>
            <person name="Cullen D."/>
            <person name="Martin F."/>
            <person name="Rosso M.-N."/>
            <person name="Henrissat B."/>
            <person name="Hibbett D."/>
            <person name="Martinez A.T."/>
            <person name="Grigoriev I.V."/>
        </authorList>
    </citation>
    <scope>NUCLEOTIDE SEQUENCE</scope>
    <source>
        <strain evidence="2">CIRM-BRFM 674</strain>
    </source>
</reference>
<feature type="region of interest" description="Disordered" evidence="1">
    <location>
        <begin position="1107"/>
        <end position="1182"/>
    </location>
</feature>
<feature type="region of interest" description="Disordered" evidence="1">
    <location>
        <begin position="43"/>
        <end position="269"/>
    </location>
</feature>
<evidence type="ECO:0000313" key="3">
    <source>
        <dbReference type="Proteomes" id="UP000807469"/>
    </source>
</evidence>
<feature type="compositionally biased region" description="Low complexity" evidence="1">
    <location>
        <begin position="966"/>
        <end position="990"/>
    </location>
</feature>
<feature type="compositionally biased region" description="Basic and acidic residues" evidence="1">
    <location>
        <begin position="1028"/>
        <end position="1045"/>
    </location>
</feature>
<feature type="compositionally biased region" description="Basic and acidic residues" evidence="1">
    <location>
        <begin position="671"/>
        <end position="684"/>
    </location>
</feature>
<feature type="region of interest" description="Disordered" evidence="1">
    <location>
        <begin position="354"/>
        <end position="402"/>
    </location>
</feature>
<keyword evidence="3" id="KW-1185">Reference proteome</keyword>
<feature type="compositionally biased region" description="Basic and acidic residues" evidence="1">
    <location>
        <begin position="530"/>
        <end position="552"/>
    </location>
</feature>
<feature type="compositionally biased region" description="Low complexity" evidence="1">
    <location>
        <begin position="127"/>
        <end position="144"/>
    </location>
</feature>
<feature type="compositionally biased region" description="Acidic residues" evidence="1">
    <location>
        <begin position="1082"/>
        <end position="1091"/>
    </location>
</feature>
<protein>
    <submittedName>
        <fullName evidence="2">Uncharacterized protein</fullName>
    </submittedName>
</protein>
<feature type="compositionally biased region" description="Acidic residues" evidence="1">
    <location>
        <begin position="56"/>
        <end position="70"/>
    </location>
</feature>
<feature type="compositionally biased region" description="Pro residues" evidence="1">
    <location>
        <begin position="805"/>
        <end position="816"/>
    </location>
</feature>
<feature type="compositionally biased region" description="Basic residues" evidence="1">
    <location>
        <begin position="73"/>
        <end position="100"/>
    </location>
</feature>
<accession>A0A9P5YNN1</accession>
<sequence>MARRRPRPSSPPPQPQHAPSQSGGGILSGVLSFVSREFESFVASATGVPRAHDDVVYEEGYTDDEEEDEDERRRRRRRRKDRSPPRKRSRHGRSQSRKRSSPPDSPPPKPRSASQTRSHKRRRRCSPSESDQESSSSGTQSPEPASAPAPAPLLRALKRRPSITMPGSLFPRSPSMEPDSRPARDQHVRFTPSHLPPSHSPSPPTPPPDSYQGSDVPPDPQASSPESPSTPSRRRTSVQDAAERFHVGADDAGPSILLPSPHTSPAALGTTTYTAAEKGKARAIESHDADTSGVLRVRGKEQELVAARQELDRHQRLLDHDDDDQGETSFLQQVERDWDRDKARIRMLEEEIARLKQELSKRPTSTTDRPYPPPPPPPPPPPVLPLPRKNLIRMPTASDDPNLFASARASLKQAPPPVENPINPIIPARRAGIATVGLAPDKMAAFLNEMKTVRLRKTNSNSAMASSARAHENGNATFVAPTPPSRVAQLAPRRSLEGLHQRRPLMDEDAPMAPEEWAALRTRVRAEMDNDARVGEKRKRVNDARAPVEETRSGAAKRVSAATRPCAIAATTSASANSSFGSTSTATSTSSVPRGLPRRKSTPLTQPTSSQSRSQTVLSQPRAQVQPEPQEYTLPPSPPSPPPSARPAPPAIWQASSVTSAPTPSLCSDNDDVHNDAEHAKQDASDDQVPATPPIGVGVLGGSGPSRSFFRFKGNGVPVEEAELGDRSMRLGRSFTRDADADGSFVGNVDREKDLATSMRRSARGVDVPAHEAMDVGGKSGSAKPKAKTRPLASGIPRLKVRRAPTPPARTPPPPPAHEDEQGQDQDHNMEEQQHRTEHENEDEEDRPSTFIRPRGAAPRANISFLAARPPTSPMPAKSPRRPRAPGRISSRGSASGAAGAGSSASVSAGPPGHTPGVRRVPTSARYEYEDEEQVDEEGGRQGGQGSGLLPSPPLHERTRTPTSGPSRQPASHAPAAPAGPSQTQSQSSQKQKKQPKQSKGKGKAKAITPEQVKPAQPKPKTKLKRRPTLDEELRTAVPFLHEDDHNEEEEGEKDAHVDPADAYMAEVAQQDADEVPHQEEGGGEEEEDLDSGVLVGVGTRSKRRGFLAHGGAGGPPVFMGVGYVEGAEDEEQDQEQKQEDGAEEEEEEEEYDDDPGDGDDDDEYLPSPELRARHGGGQRRR</sequence>
<feature type="region of interest" description="Disordered" evidence="1">
    <location>
        <begin position="316"/>
        <end position="340"/>
    </location>
</feature>
<feature type="compositionally biased region" description="Basic residues" evidence="1">
    <location>
        <begin position="991"/>
        <end position="1005"/>
    </location>
</feature>
<feature type="compositionally biased region" description="Low complexity" evidence="1">
    <location>
        <begin position="567"/>
        <end position="591"/>
    </location>
</feature>
<feature type="compositionally biased region" description="Polar residues" evidence="1">
    <location>
        <begin position="654"/>
        <end position="668"/>
    </location>
</feature>
<feature type="compositionally biased region" description="Low complexity" evidence="1">
    <location>
        <begin position="602"/>
        <end position="616"/>
    </location>
</feature>
<feature type="compositionally biased region" description="Pro residues" evidence="1">
    <location>
        <begin position="635"/>
        <end position="650"/>
    </location>
</feature>